<dbReference type="PATRIC" id="fig|480391.4.peg.1479"/>
<evidence type="ECO:0000256" key="5">
    <source>
        <dbReference type="ARBA" id="ARBA00023136"/>
    </source>
</evidence>
<evidence type="ECO:0000256" key="3">
    <source>
        <dbReference type="ARBA" id="ARBA00022692"/>
    </source>
</evidence>
<evidence type="ECO:0000256" key="6">
    <source>
        <dbReference type="SAM" id="Phobius"/>
    </source>
</evidence>
<evidence type="ECO:0000259" key="7">
    <source>
        <dbReference type="Pfam" id="PF02687"/>
    </source>
</evidence>
<comment type="caution">
    <text evidence="8">The sequence shown here is derived from an EMBL/GenBank/DDBJ whole genome shotgun (WGS) entry which is preliminary data.</text>
</comment>
<organism evidence="8 9">
    <name type="scientific">Pediococcus argentinicus</name>
    <dbReference type="NCBI Taxonomy" id="480391"/>
    <lineage>
        <taxon>Bacteria</taxon>
        <taxon>Bacillati</taxon>
        <taxon>Bacillota</taxon>
        <taxon>Bacilli</taxon>
        <taxon>Lactobacillales</taxon>
        <taxon>Lactobacillaceae</taxon>
        <taxon>Pediococcus</taxon>
    </lineage>
</organism>
<dbReference type="AlphaFoldDB" id="A0A0R2NCL9"/>
<dbReference type="InterPro" id="IPR003838">
    <property type="entry name" value="ABC3_permease_C"/>
</dbReference>
<evidence type="ECO:0000256" key="1">
    <source>
        <dbReference type="ARBA" id="ARBA00004651"/>
    </source>
</evidence>
<feature type="transmembrane region" description="Helical" evidence="6">
    <location>
        <begin position="181"/>
        <end position="203"/>
    </location>
</feature>
<dbReference type="Pfam" id="PF02687">
    <property type="entry name" value="FtsX"/>
    <property type="match status" value="1"/>
</dbReference>
<dbReference type="PANTHER" id="PTHR30287">
    <property type="entry name" value="MEMBRANE COMPONENT OF PREDICTED ABC SUPERFAMILY METABOLITE UPTAKE TRANSPORTER"/>
    <property type="match status" value="1"/>
</dbReference>
<evidence type="ECO:0000256" key="4">
    <source>
        <dbReference type="ARBA" id="ARBA00022989"/>
    </source>
</evidence>
<feature type="transmembrane region" description="Helical" evidence="6">
    <location>
        <begin position="236"/>
        <end position="258"/>
    </location>
</feature>
<keyword evidence="4 6" id="KW-1133">Transmembrane helix</keyword>
<keyword evidence="5 6" id="KW-0472">Membrane</keyword>
<dbReference type="Proteomes" id="UP000051249">
    <property type="component" value="Unassembled WGS sequence"/>
</dbReference>
<keyword evidence="2" id="KW-1003">Cell membrane</keyword>
<keyword evidence="3 6" id="KW-0812">Transmembrane</keyword>
<proteinExistence type="predicted"/>
<gene>
    <name evidence="8" type="ORF">IV88_GL001455</name>
</gene>
<sequence>MFMTILGVFGCTALLITAFGISDSLNGIESAQYKNIIHYDLLGVYNPHSDKDNSYKKFVKTSSAVEKSTNAFYEPVTAKSGVSLANQQITMLVPEHPTEINPYTSLKDQNGKKLTLDNNGAIISAKLAQVFKVKAGDHLTVKDDQSSVDHFSRELTKQDASLNVVQSNTAKKTIHSILGGLNHVVIVIVICASILAFVVLYTLTNINVSERIRELSTIKVLGFYPREVTMYIYRETLILTIVGVLTGFIGGKLLHGYIIQALPPENVTSITHLYPMNFTISTAITMLFSLFVMWLMDRKIRRVDMLEALKSVD</sequence>
<dbReference type="PANTHER" id="PTHR30287:SF1">
    <property type="entry name" value="INNER MEMBRANE PROTEIN"/>
    <property type="match status" value="1"/>
</dbReference>
<protein>
    <submittedName>
        <fullName evidence="8">ABC superfamily ATP binding cassette transporter, membrane protein</fullName>
    </submittedName>
</protein>
<evidence type="ECO:0000313" key="8">
    <source>
        <dbReference type="EMBL" id="KRO21219.1"/>
    </source>
</evidence>
<dbReference type="GO" id="GO:0005886">
    <property type="term" value="C:plasma membrane"/>
    <property type="evidence" value="ECO:0007669"/>
    <property type="project" value="UniProtKB-SubCell"/>
</dbReference>
<feature type="transmembrane region" description="Helical" evidence="6">
    <location>
        <begin position="278"/>
        <end position="296"/>
    </location>
</feature>
<dbReference type="EMBL" id="JQCQ01000051">
    <property type="protein sequence ID" value="KRO21219.1"/>
    <property type="molecule type" value="Genomic_DNA"/>
</dbReference>
<keyword evidence="9" id="KW-1185">Reference proteome</keyword>
<name>A0A0R2NCL9_9LACO</name>
<feature type="domain" description="ABC3 transporter permease C-terminal" evidence="7">
    <location>
        <begin position="186"/>
        <end position="303"/>
    </location>
</feature>
<reference evidence="8 9" key="1">
    <citation type="journal article" date="2015" name="Genome Announc.">
        <title>Expanding the biotechnology potential of lactobacilli through comparative genomics of 213 strains and associated genera.</title>
        <authorList>
            <person name="Sun Z."/>
            <person name="Harris H.M."/>
            <person name="McCann A."/>
            <person name="Guo C."/>
            <person name="Argimon S."/>
            <person name="Zhang W."/>
            <person name="Yang X."/>
            <person name="Jeffery I.B."/>
            <person name="Cooney J.C."/>
            <person name="Kagawa T.F."/>
            <person name="Liu W."/>
            <person name="Song Y."/>
            <person name="Salvetti E."/>
            <person name="Wrobel A."/>
            <person name="Rasinkangas P."/>
            <person name="Parkhill J."/>
            <person name="Rea M.C."/>
            <person name="O'Sullivan O."/>
            <person name="Ritari J."/>
            <person name="Douillard F.P."/>
            <person name="Paul Ross R."/>
            <person name="Yang R."/>
            <person name="Briner A.E."/>
            <person name="Felis G.E."/>
            <person name="de Vos W.M."/>
            <person name="Barrangou R."/>
            <person name="Klaenhammer T.R."/>
            <person name="Caufield P.W."/>
            <person name="Cui Y."/>
            <person name="Zhang H."/>
            <person name="O'Toole P.W."/>
        </authorList>
    </citation>
    <scope>NUCLEOTIDE SEQUENCE [LARGE SCALE GENOMIC DNA]</scope>
    <source>
        <strain evidence="8 9">DSM 23026</strain>
    </source>
</reference>
<dbReference type="InterPro" id="IPR038766">
    <property type="entry name" value="Membrane_comp_ABC_pdt"/>
</dbReference>
<evidence type="ECO:0000313" key="9">
    <source>
        <dbReference type="Proteomes" id="UP000051249"/>
    </source>
</evidence>
<comment type="subcellular location">
    <subcellularLocation>
        <location evidence="1">Cell membrane</location>
        <topology evidence="1">Multi-pass membrane protein</topology>
    </subcellularLocation>
</comment>
<evidence type="ECO:0000256" key="2">
    <source>
        <dbReference type="ARBA" id="ARBA00022475"/>
    </source>
</evidence>
<accession>A0A0R2NCL9</accession>